<dbReference type="OrthoDB" id="9046151at2"/>
<evidence type="ECO:0000259" key="2">
    <source>
        <dbReference type="Pfam" id="PF00496"/>
    </source>
</evidence>
<keyword evidence="1" id="KW-0732">Signal</keyword>
<keyword evidence="4" id="KW-1185">Reference proteome</keyword>
<dbReference type="GO" id="GO:1904680">
    <property type="term" value="F:peptide transmembrane transporter activity"/>
    <property type="evidence" value="ECO:0007669"/>
    <property type="project" value="TreeGrafter"/>
</dbReference>
<dbReference type="EMBL" id="VFML01000001">
    <property type="protein sequence ID" value="TQJ00536.1"/>
    <property type="molecule type" value="Genomic_DNA"/>
</dbReference>
<dbReference type="PANTHER" id="PTHR30290:SF65">
    <property type="entry name" value="MONOACYL PHOSPHATIDYLINOSITOL TETRAMANNOSIDE-BINDING PROTEIN LPQW-RELATED"/>
    <property type="match status" value="1"/>
</dbReference>
<feature type="chain" id="PRO_5038926676" evidence="1">
    <location>
        <begin position="27"/>
        <end position="518"/>
    </location>
</feature>
<dbReference type="PROSITE" id="PS51257">
    <property type="entry name" value="PROKAR_LIPOPROTEIN"/>
    <property type="match status" value="1"/>
</dbReference>
<dbReference type="Gene3D" id="3.40.190.10">
    <property type="entry name" value="Periplasmic binding protein-like II"/>
    <property type="match status" value="1"/>
</dbReference>
<feature type="signal peptide" evidence="1">
    <location>
        <begin position="1"/>
        <end position="26"/>
    </location>
</feature>
<dbReference type="PANTHER" id="PTHR30290">
    <property type="entry name" value="PERIPLASMIC BINDING COMPONENT OF ABC TRANSPORTER"/>
    <property type="match status" value="1"/>
</dbReference>
<evidence type="ECO:0000313" key="3">
    <source>
        <dbReference type="EMBL" id="TQJ00536.1"/>
    </source>
</evidence>
<sequence>MTINRRHLLRTTGMALGVAGAGALLAACGAGGGGGGPVENAGAATPRRGGTLRAAFTGGGAAESLDPYAGGSPIDFVRNDVIYDSLFGMRGAEVVPALATEATPAADARSFTLRLREGVVWHDGSPFTARDVAYSLRYMSSPDRPQPSQLAAYVDPEGVEVRDEHTLYVPTRQPVGDPALFLAAFPGKMVPDGATAFGAGEAVGTGPYTVDAFEAGREARLRRFDRHWDGAAPADELVLLSLSEAQAKVNAVRTGQADYAGDIPYATAKAGAPSADLEIRTAGAAARTGMGFVLNTTKPPFDDPRARKAVRLGIDRKALVDAVLLGYGVPGNDLFCAGAKYFSDREPLARDVGAARRLLREAGAEGAEVTIRSAEWEIGYNASTQLLAEQLKDIGLTVRPQIVGPAEFFAADAVAAANGIAFSAGPVPLVVMYARLSAIPALAMPGREFQSALTTAIASTAGAERAGAWARAQNVMAERGNTVIWGLADALSLARTSVAGVEVRGQPKYPYLGKAGLA</sequence>
<dbReference type="InterPro" id="IPR039424">
    <property type="entry name" value="SBP_5"/>
</dbReference>
<evidence type="ECO:0000313" key="4">
    <source>
        <dbReference type="Proteomes" id="UP000320876"/>
    </source>
</evidence>
<comment type="caution">
    <text evidence="3">The sequence shown here is derived from an EMBL/GenBank/DDBJ whole genome shotgun (WGS) entry which is preliminary data.</text>
</comment>
<dbReference type="PROSITE" id="PS51318">
    <property type="entry name" value="TAT"/>
    <property type="match status" value="1"/>
</dbReference>
<organism evidence="3 4">
    <name type="scientific">Amycolatopsis cihanbeyliensis</name>
    <dbReference type="NCBI Taxonomy" id="1128664"/>
    <lineage>
        <taxon>Bacteria</taxon>
        <taxon>Bacillati</taxon>
        <taxon>Actinomycetota</taxon>
        <taxon>Actinomycetes</taxon>
        <taxon>Pseudonocardiales</taxon>
        <taxon>Pseudonocardiaceae</taxon>
        <taxon>Amycolatopsis</taxon>
    </lineage>
</organism>
<dbReference type="RefSeq" id="WP_141995456.1">
    <property type="nucleotide sequence ID" value="NZ_VFML01000001.1"/>
</dbReference>
<dbReference type="AlphaFoldDB" id="A0A542DBU2"/>
<gene>
    <name evidence="3" type="ORF">FB471_0164</name>
</gene>
<dbReference type="SUPFAM" id="SSF53850">
    <property type="entry name" value="Periplasmic binding protein-like II"/>
    <property type="match status" value="1"/>
</dbReference>
<dbReference type="Gene3D" id="3.10.105.10">
    <property type="entry name" value="Dipeptide-binding Protein, Domain 3"/>
    <property type="match status" value="1"/>
</dbReference>
<dbReference type="InterPro" id="IPR000914">
    <property type="entry name" value="SBP_5_dom"/>
</dbReference>
<dbReference type="InterPro" id="IPR006311">
    <property type="entry name" value="TAT_signal"/>
</dbReference>
<name>A0A542DBU2_AMYCI</name>
<evidence type="ECO:0000256" key="1">
    <source>
        <dbReference type="SAM" id="SignalP"/>
    </source>
</evidence>
<protein>
    <submittedName>
        <fullName evidence="3">Peptide/nickel transport system substrate-binding protein</fullName>
    </submittedName>
</protein>
<proteinExistence type="predicted"/>
<accession>A0A542DBU2</accession>
<reference evidence="3 4" key="1">
    <citation type="submission" date="2019-06" db="EMBL/GenBank/DDBJ databases">
        <title>Sequencing the genomes of 1000 actinobacteria strains.</title>
        <authorList>
            <person name="Klenk H.-P."/>
        </authorList>
    </citation>
    <scope>NUCLEOTIDE SEQUENCE [LARGE SCALE GENOMIC DNA]</scope>
    <source>
        <strain evidence="3 4">DSM 45679</strain>
    </source>
</reference>
<feature type="domain" description="Solute-binding protein family 5" evidence="2">
    <location>
        <begin position="93"/>
        <end position="409"/>
    </location>
</feature>
<dbReference type="GO" id="GO:0015833">
    <property type="term" value="P:peptide transport"/>
    <property type="evidence" value="ECO:0007669"/>
    <property type="project" value="TreeGrafter"/>
</dbReference>
<dbReference type="Proteomes" id="UP000320876">
    <property type="component" value="Unassembled WGS sequence"/>
</dbReference>
<dbReference type="Pfam" id="PF00496">
    <property type="entry name" value="SBP_bac_5"/>
    <property type="match status" value="1"/>
</dbReference>